<evidence type="ECO:0000313" key="1">
    <source>
        <dbReference type="EMBL" id="KFB49776.1"/>
    </source>
</evidence>
<proteinExistence type="predicted"/>
<dbReference type="Proteomes" id="UP000030765">
    <property type="component" value="Unassembled WGS sequence"/>
</dbReference>
<evidence type="ECO:0000313" key="3">
    <source>
        <dbReference type="Proteomes" id="UP000030765"/>
    </source>
</evidence>
<reference evidence="1 3" key="1">
    <citation type="journal article" date="2014" name="BMC Genomics">
        <title>Genome sequence of Anopheles sinensis provides insight into genetics basis of mosquito competence for malaria parasites.</title>
        <authorList>
            <person name="Zhou D."/>
            <person name="Zhang D."/>
            <person name="Ding G."/>
            <person name="Shi L."/>
            <person name="Hou Q."/>
            <person name="Ye Y."/>
            <person name="Xu Y."/>
            <person name="Zhou H."/>
            <person name="Xiong C."/>
            <person name="Li S."/>
            <person name="Yu J."/>
            <person name="Hong S."/>
            <person name="Yu X."/>
            <person name="Zou P."/>
            <person name="Chen C."/>
            <person name="Chang X."/>
            <person name="Wang W."/>
            <person name="Lv Y."/>
            <person name="Sun Y."/>
            <person name="Ma L."/>
            <person name="Shen B."/>
            <person name="Zhu C."/>
        </authorList>
    </citation>
    <scope>NUCLEOTIDE SEQUENCE [LARGE SCALE GENOMIC DNA]</scope>
</reference>
<dbReference type="VEuPathDB" id="VectorBase:ASIC017791"/>
<protein>
    <submittedName>
        <fullName evidence="1 2">DDT domain-containing protein</fullName>
    </submittedName>
</protein>
<dbReference type="EnsemblMetazoa" id="ASIC017791-RA">
    <property type="protein sequence ID" value="ASIC017791-PA"/>
    <property type="gene ID" value="ASIC017791"/>
</dbReference>
<evidence type="ECO:0000313" key="2">
    <source>
        <dbReference type="EnsemblMetazoa" id="ASIC017791-PA"/>
    </source>
</evidence>
<keyword evidence="3" id="KW-1185">Reference proteome</keyword>
<gene>
    <name evidence="1" type="ORF">ZHAS_00017791</name>
</gene>
<accession>A0A084WHT2</accession>
<reference evidence="2" key="2">
    <citation type="submission" date="2020-05" db="UniProtKB">
        <authorList>
            <consortium name="EnsemblMetazoa"/>
        </authorList>
    </citation>
    <scope>IDENTIFICATION</scope>
</reference>
<organism evidence="1">
    <name type="scientific">Anopheles sinensis</name>
    <name type="common">Mosquito</name>
    <dbReference type="NCBI Taxonomy" id="74873"/>
    <lineage>
        <taxon>Eukaryota</taxon>
        <taxon>Metazoa</taxon>
        <taxon>Ecdysozoa</taxon>
        <taxon>Arthropoda</taxon>
        <taxon>Hexapoda</taxon>
        <taxon>Insecta</taxon>
        <taxon>Pterygota</taxon>
        <taxon>Neoptera</taxon>
        <taxon>Endopterygota</taxon>
        <taxon>Diptera</taxon>
        <taxon>Nematocera</taxon>
        <taxon>Culicoidea</taxon>
        <taxon>Culicidae</taxon>
        <taxon>Anophelinae</taxon>
        <taxon>Anopheles</taxon>
    </lineage>
</organism>
<dbReference type="AlphaFoldDB" id="A0A084WHT2"/>
<dbReference type="EMBL" id="KE525347">
    <property type="protein sequence ID" value="KFB49776.1"/>
    <property type="molecule type" value="Genomic_DNA"/>
</dbReference>
<dbReference type="EMBL" id="ATLV01023882">
    <property type="status" value="NOT_ANNOTATED_CDS"/>
    <property type="molecule type" value="Genomic_DNA"/>
</dbReference>
<sequence length="95" mass="10182">MASQGVKLHIGTVTCKRLPQTTCILRASTDVDGGRKFRSPVKQTVGKTGFTTLENHVPCGSQAISGGAFAYVFENTTREESHTISVHPPPPPQFA</sequence>
<name>A0A084WHT2_ANOSI</name>